<feature type="region of interest" description="Disordered" evidence="9">
    <location>
        <begin position="1058"/>
        <end position="1089"/>
    </location>
</feature>
<evidence type="ECO:0000313" key="12">
    <source>
        <dbReference type="EMBL" id="QDT16389.1"/>
    </source>
</evidence>
<feature type="transmembrane region" description="Helical" evidence="10">
    <location>
        <begin position="942"/>
        <end position="963"/>
    </location>
</feature>
<dbReference type="InterPro" id="IPR027463">
    <property type="entry name" value="AcrB_DN_DC_subdom"/>
</dbReference>
<dbReference type="PANTHER" id="PTHR32063:SF11">
    <property type="entry name" value="CATION OR DRUG EFFLUX SYSTEM PROTEIN"/>
    <property type="match status" value="1"/>
</dbReference>
<keyword evidence="8 10" id="KW-0472">Membrane</keyword>
<dbReference type="GO" id="GO:0042910">
    <property type="term" value="F:xenobiotic transmembrane transporter activity"/>
    <property type="evidence" value="ECO:0007669"/>
    <property type="project" value="TreeGrafter"/>
</dbReference>
<evidence type="ECO:0000256" key="4">
    <source>
        <dbReference type="ARBA" id="ARBA00022475"/>
    </source>
</evidence>
<keyword evidence="13" id="KW-1185">Reference proteome</keyword>
<feature type="transmembrane region" description="Helical" evidence="10">
    <location>
        <begin position="372"/>
        <end position="394"/>
    </location>
</feature>
<feature type="transmembrane region" description="Helical" evidence="10">
    <location>
        <begin position="984"/>
        <end position="1007"/>
    </location>
</feature>
<evidence type="ECO:0000256" key="10">
    <source>
        <dbReference type="SAM" id="Phobius"/>
    </source>
</evidence>
<dbReference type="GO" id="GO:0015562">
    <property type="term" value="F:efflux transmembrane transporter activity"/>
    <property type="evidence" value="ECO:0007669"/>
    <property type="project" value="InterPro"/>
</dbReference>
<dbReference type="PANTHER" id="PTHR32063">
    <property type="match status" value="1"/>
</dbReference>
<evidence type="ECO:0000256" key="3">
    <source>
        <dbReference type="ARBA" id="ARBA00022448"/>
    </source>
</evidence>
<keyword evidence="4" id="KW-1003">Cell membrane</keyword>
<dbReference type="PROSITE" id="PS50156">
    <property type="entry name" value="SSD"/>
    <property type="match status" value="1"/>
</dbReference>
<feature type="transmembrane region" description="Helical" evidence="10">
    <location>
        <begin position="548"/>
        <end position="567"/>
    </location>
</feature>
<dbReference type="RefSeq" id="WP_145359220.1">
    <property type="nucleotide sequence ID" value="NZ_CP036265.1"/>
</dbReference>
<organism evidence="12 13">
    <name type="scientific">Alienimonas californiensis</name>
    <dbReference type="NCBI Taxonomy" id="2527989"/>
    <lineage>
        <taxon>Bacteria</taxon>
        <taxon>Pseudomonadati</taxon>
        <taxon>Planctomycetota</taxon>
        <taxon>Planctomycetia</taxon>
        <taxon>Planctomycetales</taxon>
        <taxon>Planctomycetaceae</taxon>
        <taxon>Alienimonas</taxon>
    </lineage>
</organism>
<dbReference type="KEGG" id="acaf:CA12_24910"/>
<dbReference type="GO" id="GO:0005886">
    <property type="term" value="C:plasma membrane"/>
    <property type="evidence" value="ECO:0007669"/>
    <property type="project" value="UniProtKB-SubCell"/>
</dbReference>
<feature type="transmembrane region" description="Helical" evidence="10">
    <location>
        <begin position="908"/>
        <end position="930"/>
    </location>
</feature>
<dbReference type="OrthoDB" id="220575at2"/>
<accession>A0A517PAI9</accession>
<dbReference type="AlphaFoldDB" id="A0A517PAI9"/>
<feature type="transmembrane region" description="Helical" evidence="10">
    <location>
        <begin position="1013"/>
        <end position="1038"/>
    </location>
</feature>
<dbReference type="Gene3D" id="1.20.1640.10">
    <property type="entry name" value="Multidrug efflux transporter AcrB transmembrane domain"/>
    <property type="match status" value="2"/>
</dbReference>
<dbReference type="InterPro" id="IPR004764">
    <property type="entry name" value="MdtF-like"/>
</dbReference>
<evidence type="ECO:0000256" key="6">
    <source>
        <dbReference type="ARBA" id="ARBA00022692"/>
    </source>
</evidence>
<proteinExistence type="inferred from homology"/>
<dbReference type="NCBIfam" id="TIGR00915">
    <property type="entry name" value="2A0602"/>
    <property type="match status" value="1"/>
</dbReference>
<dbReference type="SUPFAM" id="SSF82866">
    <property type="entry name" value="Multidrug efflux transporter AcrB transmembrane domain"/>
    <property type="match status" value="2"/>
</dbReference>
<keyword evidence="3" id="KW-0813">Transport</keyword>
<feature type="transmembrane region" description="Helical" evidence="10">
    <location>
        <begin position="883"/>
        <end position="901"/>
    </location>
</feature>
<feature type="domain" description="SSD" evidence="11">
    <location>
        <begin position="381"/>
        <end position="500"/>
    </location>
</feature>
<keyword evidence="7 10" id="KW-1133">Transmembrane helix</keyword>
<evidence type="ECO:0000256" key="7">
    <source>
        <dbReference type="ARBA" id="ARBA00022989"/>
    </source>
</evidence>
<dbReference type="Gene3D" id="3.30.70.1440">
    <property type="entry name" value="Multidrug efflux transporter AcrB pore domain"/>
    <property type="match status" value="1"/>
</dbReference>
<dbReference type="SUPFAM" id="SSF82714">
    <property type="entry name" value="Multidrug efflux transporter AcrB TolC docking domain, DN and DC subdomains"/>
    <property type="match status" value="2"/>
</dbReference>
<evidence type="ECO:0000256" key="9">
    <source>
        <dbReference type="SAM" id="MobiDB-lite"/>
    </source>
</evidence>
<comment type="subcellular location">
    <subcellularLocation>
        <location evidence="1">Cell inner membrane</location>
        <topology evidence="1">Multi-pass membrane protein</topology>
    </subcellularLocation>
</comment>
<evidence type="ECO:0000256" key="8">
    <source>
        <dbReference type="ARBA" id="ARBA00023136"/>
    </source>
</evidence>
<dbReference type="NCBIfam" id="NF000282">
    <property type="entry name" value="RND_permease_1"/>
    <property type="match status" value="1"/>
</dbReference>
<feature type="transmembrane region" description="Helical" evidence="10">
    <location>
        <begin position="443"/>
        <end position="463"/>
    </location>
</feature>
<dbReference type="InterPro" id="IPR001036">
    <property type="entry name" value="Acrflvin-R"/>
</dbReference>
<evidence type="ECO:0000256" key="2">
    <source>
        <dbReference type="ARBA" id="ARBA00010942"/>
    </source>
</evidence>
<protein>
    <submittedName>
        <fullName evidence="12">Efflux pump membrane transporter BepE</fullName>
    </submittedName>
</protein>
<dbReference type="InterPro" id="IPR000731">
    <property type="entry name" value="SSD"/>
</dbReference>
<feature type="transmembrane region" description="Helical" evidence="10">
    <location>
        <begin position="346"/>
        <end position="365"/>
    </location>
</feature>
<dbReference type="EMBL" id="CP036265">
    <property type="protein sequence ID" value="QDT16389.1"/>
    <property type="molecule type" value="Genomic_DNA"/>
</dbReference>
<gene>
    <name evidence="12" type="primary">bepE_1</name>
    <name evidence="12" type="ORF">CA12_24910</name>
</gene>
<feature type="transmembrane region" description="Helical" evidence="10">
    <location>
        <begin position="12"/>
        <end position="32"/>
    </location>
</feature>
<dbReference type="GO" id="GO:0009636">
    <property type="term" value="P:response to toxic substance"/>
    <property type="evidence" value="ECO:0007669"/>
    <property type="project" value="UniProtKB-ARBA"/>
</dbReference>
<evidence type="ECO:0000259" key="11">
    <source>
        <dbReference type="PROSITE" id="PS50156"/>
    </source>
</evidence>
<dbReference type="Gene3D" id="3.30.70.1430">
    <property type="entry name" value="Multidrug efflux transporter AcrB pore domain"/>
    <property type="match status" value="2"/>
</dbReference>
<feature type="compositionally biased region" description="Pro residues" evidence="9">
    <location>
        <begin position="1079"/>
        <end position="1089"/>
    </location>
</feature>
<feature type="transmembrane region" description="Helical" evidence="10">
    <location>
        <begin position="400"/>
        <end position="422"/>
    </location>
</feature>
<dbReference type="Pfam" id="PF00873">
    <property type="entry name" value="ACR_tran"/>
    <property type="match status" value="1"/>
</dbReference>
<keyword evidence="6 10" id="KW-0812">Transmembrane</keyword>
<dbReference type="FunFam" id="1.20.1640.10:FF:000001">
    <property type="entry name" value="Efflux pump membrane transporter"/>
    <property type="match status" value="1"/>
</dbReference>
<evidence type="ECO:0000256" key="1">
    <source>
        <dbReference type="ARBA" id="ARBA00004429"/>
    </source>
</evidence>
<name>A0A517PAI9_9PLAN</name>
<dbReference type="Proteomes" id="UP000318741">
    <property type="component" value="Chromosome"/>
</dbReference>
<keyword evidence="5" id="KW-0997">Cell inner membrane</keyword>
<dbReference type="FunFam" id="3.30.70.1430:FF:000001">
    <property type="entry name" value="Efflux pump membrane transporter"/>
    <property type="match status" value="1"/>
</dbReference>
<comment type="similarity">
    <text evidence="2">Belongs to the resistance-nodulation-cell division (RND) (TC 2.A.6) family.</text>
</comment>
<dbReference type="PRINTS" id="PR00702">
    <property type="entry name" value="ACRIFLAVINRP"/>
</dbReference>
<dbReference type="Gene3D" id="3.30.70.1320">
    <property type="entry name" value="Multidrug efflux transporter AcrB pore domain like"/>
    <property type="match status" value="1"/>
</dbReference>
<reference evidence="12 13" key="1">
    <citation type="submission" date="2019-02" db="EMBL/GenBank/DDBJ databases">
        <title>Deep-cultivation of Planctomycetes and their phenomic and genomic characterization uncovers novel biology.</title>
        <authorList>
            <person name="Wiegand S."/>
            <person name="Jogler M."/>
            <person name="Boedeker C."/>
            <person name="Pinto D."/>
            <person name="Vollmers J."/>
            <person name="Rivas-Marin E."/>
            <person name="Kohn T."/>
            <person name="Peeters S.H."/>
            <person name="Heuer A."/>
            <person name="Rast P."/>
            <person name="Oberbeckmann S."/>
            <person name="Bunk B."/>
            <person name="Jeske O."/>
            <person name="Meyerdierks A."/>
            <person name="Storesund J.E."/>
            <person name="Kallscheuer N."/>
            <person name="Luecker S."/>
            <person name="Lage O.M."/>
            <person name="Pohl T."/>
            <person name="Merkel B.J."/>
            <person name="Hornburger P."/>
            <person name="Mueller R.-W."/>
            <person name="Bruemmer F."/>
            <person name="Labrenz M."/>
            <person name="Spormann A.M."/>
            <person name="Op den Camp H."/>
            <person name="Overmann J."/>
            <person name="Amann R."/>
            <person name="Jetten M.S.M."/>
            <person name="Mascher T."/>
            <person name="Medema M.H."/>
            <person name="Devos D.P."/>
            <person name="Kaster A.-K."/>
            <person name="Ovreas L."/>
            <person name="Rohde M."/>
            <person name="Galperin M.Y."/>
            <person name="Jogler C."/>
        </authorList>
    </citation>
    <scope>NUCLEOTIDE SEQUENCE [LARGE SCALE GENOMIC DNA]</scope>
    <source>
        <strain evidence="12 13">CA12</strain>
    </source>
</reference>
<sequence>MTVSNFFIDRPIFAGVLSVVILVGGGIAYTSLPVAQYPEVAPPTVVVRATFPGATPEVIADTVATPLEQEVNGVEGMLYMESQSANDGSMTLTVTFALGTDLDTAQVQVQNRVGAAEPGLPDVVRRIGVVTTKESPNLLLVVHLLSPDGSLEQLDIANYALQNIRDRLSRIEGVGNVRIFGAGDYSMRIWLDGDKLAALSMTAGDVVAALREQNVQVAAGVIGQEPTEGAGAFQIPVTTLGRLTTEEEFGAVVVRGGEGNRLVRVRDVARVELGAKDYSVASYLNDDPAVALLINQRPGSNALQTAAEVREAMDEMADSLPFPPGLEHRIVYDPTKYFIEQSIDEVFVTLYQAVGLVVLVVFLFLGSWRATIIPAAAIPVALVGTFGAMLALGFSLNSLSLFGLVLAIGIVVDDAIVVVENVERKLSEGLSPRDATRATMAEVGSALIATTLVLIAVFVPTAFLGGISGQFYRQFALTIAFSTAVSTFVSLTLSPALSTLLLRKRGEHHGWLDRTFEFLLGWLFRLFDRALAAVTGAYAASVKQAIRLSGLTLGVYAVLLGLTYYSFATIPTGFIPAQDQGYLILAVQLPDGASLDRTEAVTKAAVRAAREVEGVTGVVSFAGFSGATRVNASNSAAMFPVLAPFEERAEAGLTFDEIVSEMRARMAAIPDAGIVVIPPPPVRGLGNGGGYKYQIQARDGEITPAELEAAVGRIVAAANADPDLAQVFSTYRASTPQYYVDLDRERARILGVAVGDVFETMQVYLGSLFVNDFNLGGRTYQVNVQSEEEFRDEPGDIARLRTRNAAGDPVPLGSLADVELRSGPDRVVRYNLYPAADLNGDTAPGVSSGQALQEVERIARDMLPPGFSYEATDIAYQQKQVTTFQQIAVFCACVLFVYLALAAQFESLILPLAIVLIVPMSLLAALGGVWFRGLDNNILTQIGLVVLVGLACKNAILIVEFAAQLEEQGRNRVEGAIEACRLRFRAILMTAFSFVLGVLPLVLATGAGAEMRVALGTAVFAGMVGVTLFGLVLTPVFYTTLRKLGGGPRGTHDELVVAEPAPDAFPPEDRSAIPGPRLQGPPRPVPSGA</sequence>
<dbReference type="Gene3D" id="3.30.2090.10">
    <property type="entry name" value="Multidrug efflux transporter AcrB TolC docking domain, DN and DC subdomains"/>
    <property type="match status" value="2"/>
</dbReference>
<dbReference type="SUPFAM" id="SSF82693">
    <property type="entry name" value="Multidrug efflux transporter AcrB pore domain, PN1, PN2, PC1 and PC2 subdomains"/>
    <property type="match status" value="4"/>
</dbReference>
<evidence type="ECO:0000256" key="5">
    <source>
        <dbReference type="ARBA" id="ARBA00022519"/>
    </source>
</evidence>
<evidence type="ECO:0000313" key="13">
    <source>
        <dbReference type="Proteomes" id="UP000318741"/>
    </source>
</evidence>
<feature type="transmembrane region" description="Helical" evidence="10">
    <location>
        <begin position="475"/>
        <end position="502"/>
    </location>
</feature>